<accession>A0A6C0BPM9</accession>
<evidence type="ECO:0000259" key="2">
    <source>
        <dbReference type="Pfam" id="PF23162"/>
    </source>
</evidence>
<protein>
    <recommendedName>
        <fullName evidence="2">C962R-like N-terminal AEP domain-containing protein</fullName>
    </recommendedName>
</protein>
<dbReference type="Pfam" id="PF23162">
    <property type="entry name" value="AEP_C962R"/>
    <property type="match status" value="1"/>
</dbReference>
<feature type="compositionally biased region" description="Basic and acidic residues" evidence="1">
    <location>
        <begin position="161"/>
        <end position="170"/>
    </location>
</feature>
<sequence>MARRTLTPPSSLLLKFIRDNSFHHQSSSRNTWTHGSMDGSLGGVFYVDDEQGFHSKFASDCMNRIPMFITEIKSSPNFRFFVDLDFKFKPPKRCWTDKERSLICSIIGRTVQEFYPAEGKARRFMMMVCDISQWLAEQEEAAKQQALPEIDISELLLGQSEPEKKDKEEQEKEEEEEAVPETKEPAYYKDGNLHITFPHCIVNAQQWIIITQAIRSKLAPLFQRLKKKQVLVNTVTDIVDFSVLTGSLRMVGSHKSGECKLCHKRGCGECSYVGKVDQGRVYNLREMLIPDERTQRFVVDQNYSRKMKQPRNFGAVVQFCSIRADPGTPLLEGFAPYPGCPSISPELVDSLTKKHLDLLTAKITPGRKYARLGKTKQITLLSEEEKATLRRKCTRLDPQGKVAILLRNKLREMHPRYKALTISQLSLNSAKTKYTIFVRGDFSTFCQNLKNPPYTHNSRLIWFQARYRGLVQKCSCKCDTLQNRRSGLCKDFESACSPFTDDQRAKLFPVKYNQSYRVHPLACRTRPIGDAKEKDTARLLGSLRFKAWVQPQLNSQPSDN</sequence>
<feature type="region of interest" description="Disordered" evidence="1">
    <location>
        <begin position="161"/>
        <end position="183"/>
    </location>
</feature>
<name>A0A6C0BPM9_9ZZZZ</name>
<dbReference type="InterPro" id="IPR056443">
    <property type="entry name" value="AEP_C962R"/>
</dbReference>
<proteinExistence type="predicted"/>
<organism evidence="3">
    <name type="scientific">viral metagenome</name>
    <dbReference type="NCBI Taxonomy" id="1070528"/>
    <lineage>
        <taxon>unclassified sequences</taxon>
        <taxon>metagenomes</taxon>
        <taxon>organismal metagenomes</taxon>
    </lineage>
</organism>
<dbReference type="EMBL" id="MN739207">
    <property type="protein sequence ID" value="QHS93594.1"/>
    <property type="molecule type" value="Genomic_DNA"/>
</dbReference>
<evidence type="ECO:0000313" key="3">
    <source>
        <dbReference type="EMBL" id="QHS93594.1"/>
    </source>
</evidence>
<dbReference type="AlphaFoldDB" id="A0A6C0BPM9"/>
<reference evidence="3" key="1">
    <citation type="journal article" date="2020" name="Nature">
        <title>Giant virus diversity and host interactions through global metagenomics.</title>
        <authorList>
            <person name="Schulz F."/>
            <person name="Roux S."/>
            <person name="Paez-Espino D."/>
            <person name="Jungbluth S."/>
            <person name="Walsh D.A."/>
            <person name="Denef V.J."/>
            <person name="McMahon K.D."/>
            <person name="Konstantinidis K.T."/>
            <person name="Eloe-Fadrosh E.A."/>
            <person name="Kyrpides N.C."/>
            <person name="Woyke T."/>
        </authorList>
    </citation>
    <scope>NUCLEOTIDE SEQUENCE</scope>
    <source>
        <strain evidence="3">GVMAG-M-3300018080-19</strain>
    </source>
</reference>
<feature type="domain" description="C962R-like N-terminal AEP" evidence="2">
    <location>
        <begin position="33"/>
        <end position="129"/>
    </location>
</feature>
<evidence type="ECO:0000256" key="1">
    <source>
        <dbReference type="SAM" id="MobiDB-lite"/>
    </source>
</evidence>